<gene>
    <name evidence="2" type="ORF">AAFF_G00023340</name>
</gene>
<keyword evidence="3" id="KW-1185">Reference proteome</keyword>
<evidence type="ECO:0000256" key="1">
    <source>
        <dbReference type="SAM" id="MobiDB-lite"/>
    </source>
</evidence>
<reference evidence="2" key="1">
    <citation type="journal article" date="2023" name="Science">
        <title>Genome structures resolve the early diversification of teleost fishes.</title>
        <authorList>
            <person name="Parey E."/>
            <person name="Louis A."/>
            <person name="Montfort J."/>
            <person name="Bouchez O."/>
            <person name="Roques C."/>
            <person name="Iampietro C."/>
            <person name="Lluch J."/>
            <person name="Castinel A."/>
            <person name="Donnadieu C."/>
            <person name="Desvignes T."/>
            <person name="Floi Bucao C."/>
            <person name="Jouanno E."/>
            <person name="Wen M."/>
            <person name="Mejri S."/>
            <person name="Dirks R."/>
            <person name="Jansen H."/>
            <person name="Henkel C."/>
            <person name="Chen W.J."/>
            <person name="Zahm M."/>
            <person name="Cabau C."/>
            <person name="Klopp C."/>
            <person name="Thompson A.W."/>
            <person name="Robinson-Rechavi M."/>
            <person name="Braasch I."/>
            <person name="Lecointre G."/>
            <person name="Bobe J."/>
            <person name="Postlethwait J.H."/>
            <person name="Berthelot C."/>
            <person name="Roest Crollius H."/>
            <person name="Guiguen Y."/>
        </authorList>
    </citation>
    <scope>NUCLEOTIDE SEQUENCE</scope>
    <source>
        <strain evidence="2">NC1722</strain>
    </source>
</reference>
<name>A0AAD7T5N8_9TELE</name>
<protein>
    <submittedName>
        <fullName evidence="2">Uncharacterized protein</fullName>
    </submittedName>
</protein>
<comment type="caution">
    <text evidence="2">The sequence shown here is derived from an EMBL/GenBank/DDBJ whole genome shotgun (WGS) entry which is preliminary data.</text>
</comment>
<feature type="region of interest" description="Disordered" evidence="1">
    <location>
        <begin position="146"/>
        <end position="168"/>
    </location>
</feature>
<evidence type="ECO:0000313" key="3">
    <source>
        <dbReference type="Proteomes" id="UP001221898"/>
    </source>
</evidence>
<evidence type="ECO:0000313" key="2">
    <source>
        <dbReference type="EMBL" id="KAJ8414811.1"/>
    </source>
</evidence>
<organism evidence="2 3">
    <name type="scientific">Aldrovandia affinis</name>
    <dbReference type="NCBI Taxonomy" id="143900"/>
    <lineage>
        <taxon>Eukaryota</taxon>
        <taxon>Metazoa</taxon>
        <taxon>Chordata</taxon>
        <taxon>Craniata</taxon>
        <taxon>Vertebrata</taxon>
        <taxon>Euteleostomi</taxon>
        <taxon>Actinopterygii</taxon>
        <taxon>Neopterygii</taxon>
        <taxon>Teleostei</taxon>
        <taxon>Notacanthiformes</taxon>
        <taxon>Halosauridae</taxon>
        <taxon>Aldrovandia</taxon>
    </lineage>
</organism>
<dbReference type="Proteomes" id="UP001221898">
    <property type="component" value="Unassembled WGS sequence"/>
</dbReference>
<feature type="region of interest" description="Disordered" evidence="1">
    <location>
        <begin position="86"/>
        <end position="106"/>
    </location>
</feature>
<dbReference type="EMBL" id="JAINUG010000011">
    <property type="protein sequence ID" value="KAJ8414811.1"/>
    <property type="molecule type" value="Genomic_DNA"/>
</dbReference>
<accession>A0AAD7T5N8</accession>
<feature type="compositionally biased region" description="Basic residues" evidence="1">
    <location>
        <begin position="94"/>
        <end position="104"/>
    </location>
</feature>
<dbReference type="AlphaFoldDB" id="A0AAD7T5N8"/>
<proteinExistence type="predicted"/>
<sequence length="168" mass="18260">MQEEPLVSGFACQALQQASLTALGPRLPVNQLRHLHRICSRDTTPKTNGSPAQEAPHMAATVVLPERASEVISPSAQADLRAAALNRRLSPPRTCRRSPARKPRASLMLTGTGQELLAAHRHRGPRFDQPATGDVLSQSLWLRATKSSSNRCLRQHGRPSATLDRAGQ</sequence>